<protein>
    <recommendedName>
        <fullName evidence="2">shikimate dehydrogenase (NADP(+))</fullName>
        <ecNumber evidence="2">1.1.1.25</ecNumber>
    </recommendedName>
</protein>
<dbReference type="Pfam" id="PF01488">
    <property type="entry name" value="Shikimate_DH"/>
    <property type="match status" value="1"/>
</dbReference>
<dbReference type="EMBL" id="WOTB01000002">
    <property type="protein sequence ID" value="NHN83332.1"/>
    <property type="molecule type" value="Genomic_DNA"/>
</dbReference>
<dbReference type="SUPFAM" id="SSF53223">
    <property type="entry name" value="Aminoacid dehydrogenase-like, N-terminal domain"/>
    <property type="match status" value="1"/>
</dbReference>
<dbReference type="Gene3D" id="3.40.50.720">
    <property type="entry name" value="NAD(P)-binding Rossmann-like Domain"/>
    <property type="match status" value="1"/>
</dbReference>
<dbReference type="InterPro" id="IPR046346">
    <property type="entry name" value="Aminoacid_DH-like_N_sf"/>
</dbReference>
<feature type="domain" description="Quinate/shikimate 5-dehydrogenase/glutamyl-tRNA reductase" evidence="7">
    <location>
        <begin position="123"/>
        <end position="198"/>
    </location>
</feature>
<evidence type="ECO:0000313" key="10">
    <source>
        <dbReference type="Proteomes" id="UP000635278"/>
    </source>
</evidence>
<sequence length="264" mass="27673">MTSITGKTKLFATLGYPVGHVLTPQKMNALFAERHYDGVMVAVAATPGQDLARVVAAFRAMRNFGGAVVTVPHKTGIVTLCDHLSPRAANAGAVNVIRREADGSITGDLLDGVGFVTGLQNAGETLKDRRVLLAGAGGAALAIAFALAEAGVAHITVTNRSQDRLDALISRLKNSFPRLSVSANDLSEGHDIAINATSLGLRENDPLPIAPEHLRPPMLVAEVVMMPEQTGLLKAAGWAGCRTHSGRHMLTGQLSAIFDFLTAA</sequence>
<keyword evidence="5" id="KW-0028">Amino-acid biosynthesis</keyword>
<dbReference type="Pfam" id="PF08501">
    <property type="entry name" value="Shikimate_dh_N"/>
    <property type="match status" value="1"/>
</dbReference>
<comment type="pathway">
    <text evidence="1">Metabolic intermediate biosynthesis; chorismate biosynthesis; chorismate from D-erythrose 4-phosphate and phosphoenolpyruvate: step 4/7.</text>
</comment>
<dbReference type="Gene3D" id="3.40.50.10860">
    <property type="entry name" value="Leucine Dehydrogenase, chain A, domain 1"/>
    <property type="match status" value="1"/>
</dbReference>
<dbReference type="Proteomes" id="UP000635278">
    <property type="component" value="Unassembled WGS sequence"/>
</dbReference>
<comment type="catalytic activity">
    <reaction evidence="6">
        <text>shikimate + NADP(+) = 3-dehydroshikimate + NADPH + H(+)</text>
        <dbReference type="Rhea" id="RHEA:17737"/>
        <dbReference type="ChEBI" id="CHEBI:15378"/>
        <dbReference type="ChEBI" id="CHEBI:16630"/>
        <dbReference type="ChEBI" id="CHEBI:36208"/>
        <dbReference type="ChEBI" id="CHEBI:57783"/>
        <dbReference type="ChEBI" id="CHEBI:58349"/>
        <dbReference type="EC" id="1.1.1.25"/>
    </reaction>
</comment>
<dbReference type="SUPFAM" id="SSF51735">
    <property type="entry name" value="NAD(P)-binding Rossmann-fold domains"/>
    <property type="match status" value="1"/>
</dbReference>
<dbReference type="InterPro" id="IPR006151">
    <property type="entry name" value="Shikm_DH/Glu-tRNA_Rdtase"/>
</dbReference>
<keyword evidence="5" id="KW-0057">Aromatic amino acid biosynthesis</keyword>
<evidence type="ECO:0000256" key="2">
    <source>
        <dbReference type="ARBA" id="ARBA00012962"/>
    </source>
</evidence>
<comment type="caution">
    <text evidence="9">The sequence shown here is derived from an EMBL/GenBank/DDBJ whole genome shotgun (WGS) entry which is preliminary data.</text>
</comment>
<keyword evidence="4" id="KW-0560">Oxidoreductase</keyword>
<evidence type="ECO:0000256" key="6">
    <source>
        <dbReference type="ARBA" id="ARBA00049442"/>
    </source>
</evidence>
<keyword evidence="3" id="KW-0521">NADP</keyword>
<keyword evidence="10" id="KW-1185">Reference proteome</keyword>
<dbReference type="InterPro" id="IPR036291">
    <property type="entry name" value="NAD(P)-bd_dom_sf"/>
</dbReference>
<dbReference type="PANTHER" id="PTHR21089">
    <property type="entry name" value="SHIKIMATE DEHYDROGENASE"/>
    <property type="match status" value="1"/>
</dbReference>
<dbReference type="InterPro" id="IPR022893">
    <property type="entry name" value="Shikimate_DH_fam"/>
</dbReference>
<evidence type="ECO:0000259" key="7">
    <source>
        <dbReference type="Pfam" id="PF01488"/>
    </source>
</evidence>
<dbReference type="PANTHER" id="PTHR21089:SF1">
    <property type="entry name" value="BIFUNCTIONAL 3-DEHYDROQUINATE DEHYDRATASE_SHIKIMATE DEHYDROGENASE, CHLOROPLASTIC"/>
    <property type="match status" value="1"/>
</dbReference>
<organism evidence="9 10">
    <name type="scientific">Acetobacter musti</name>
    <dbReference type="NCBI Taxonomy" id="864732"/>
    <lineage>
        <taxon>Bacteria</taxon>
        <taxon>Pseudomonadati</taxon>
        <taxon>Pseudomonadota</taxon>
        <taxon>Alphaproteobacteria</taxon>
        <taxon>Acetobacterales</taxon>
        <taxon>Acetobacteraceae</taxon>
        <taxon>Acetobacter</taxon>
    </lineage>
</organism>
<accession>A0ABX0JMP5</accession>
<dbReference type="EC" id="1.1.1.25" evidence="2"/>
<gene>
    <name evidence="9" type="ORF">GOB93_01585</name>
</gene>
<evidence type="ECO:0000259" key="8">
    <source>
        <dbReference type="Pfam" id="PF08501"/>
    </source>
</evidence>
<proteinExistence type="predicted"/>
<feature type="domain" description="Shikimate dehydrogenase substrate binding N-terminal" evidence="8">
    <location>
        <begin position="14"/>
        <end position="97"/>
    </location>
</feature>
<evidence type="ECO:0000313" key="9">
    <source>
        <dbReference type="EMBL" id="NHN83332.1"/>
    </source>
</evidence>
<evidence type="ECO:0000256" key="4">
    <source>
        <dbReference type="ARBA" id="ARBA00023002"/>
    </source>
</evidence>
<evidence type="ECO:0000256" key="1">
    <source>
        <dbReference type="ARBA" id="ARBA00004871"/>
    </source>
</evidence>
<dbReference type="InterPro" id="IPR013708">
    <property type="entry name" value="Shikimate_DH-bd_N"/>
</dbReference>
<evidence type="ECO:0000256" key="3">
    <source>
        <dbReference type="ARBA" id="ARBA00022857"/>
    </source>
</evidence>
<evidence type="ECO:0000256" key="5">
    <source>
        <dbReference type="ARBA" id="ARBA00023141"/>
    </source>
</evidence>
<dbReference type="RefSeq" id="WP_173581776.1">
    <property type="nucleotide sequence ID" value="NZ_WOTB01000002.1"/>
</dbReference>
<name>A0ABX0JMP5_9PROT</name>
<reference evidence="9 10" key="1">
    <citation type="journal article" date="2020" name="Int. J. Syst. Evol. Microbiol.">
        <title>Novel acetic acid bacteria from cider fermentations: Acetobacter conturbans sp. nov. and Acetobacter fallax sp. nov.</title>
        <authorList>
            <person name="Sombolestani A.S."/>
            <person name="Cleenwerck I."/>
            <person name="Cnockaert M."/>
            <person name="Borremans W."/>
            <person name="Wieme A.D."/>
            <person name="De Vuyst L."/>
            <person name="Vandamme P."/>
        </authorList>
    </citation>
    <scope>NUCLEOTIDE SEQUENCE [LARGE SCALE GENOMIC DNA]</scope>
    <source>
        <strain evidence="9 10">LMG 30640</strain>
    </source>
</reference>